<keyword evidence="6" id="KW-0966">Cell projection</keyword>
<keyword evidence="4" id="KW-1005">Bacterial flagellum biogenesis</keyword>
<dbReference type="CDD" id="cd16098">
    <property type="entry name" value="FliS"/>
    <property type="match status" value="1"/>
</dbReference>
<proteinExistence type="inferred from homology"/>
<keyword evidence="3" id="KW-0963">Cytoplasm</keyword>
<keyword evidence="7" id="KW-1185">Reference proteome</keyword>
<dbReference type="SUPFAM" id="SSF101116">
    <property type="entry name" value="Flagellar export chaperone FliS"/>
    <property type="match status" value="1"/>
</dbReference>
<evidence type="ECO:0000256" key="2">
    <source>
        <dbReference type="ARBA" id="ARBA00008787"/>
    </source>
</evidence>
<evidence type="ECO:0000256" key="3">
    <source>
        <dbReference type="ARBA" id="ARBA00022490"/>
    </source>
</evidence>
<dbReference type="RefSeq" id="WP_303544459.1">
    <property type="nucleotide sequence ID" value="NZ_JAUOTP010000008.1"/>
</dbReference>
<evidence type="ECO:0000256" key="1">
    <source>
        <dbReference type="ARBA" id="ARBA00004514"/>
    </source>
</evidence>
<protein>
    <submittedName>
        <fullName evidence="6">Flagellar export chaperone FliS</fullName>
    </submittedName>
</protein>
<name>A0ABT8YC03_9SPHN</name>
<gene>
    <name evidence="6" type="ORF">Q4F19_15770</name>
</gene>
<dbReference type="InterPro" id="IPR003713">
    <property type="entry name" value="FliS"/>
</dbReference>
<evidence type="ECO:0000256" key="4">
    <source>
        <dbReference type="ARBA" id="ARBA00022795"/>
    </source>
</evidence>
<dbReference type="Gene3D" id="1.20.120.340">
    <property type="entry name" value="Flagellar protein FliS"/>
    <property type="match status" value="1"/>
</dbReference>
<keyword evidence="6" id="KW-0969">Cilium</keyword>
<dbReference type="Pfam" id="PF02561">
    <property type="entry name" value="FliS"/>
    <property type="match status" value="1"/>
</dbReference>
<comment type="subcellular location">
    <subcellularLocation>
        <location evidence="1">Cytoplasm</location>
        <location evidence="1">Cytosol</location>
    </subcellularLocation>
</comment>
<dbReference type="PANTHER" id="PTHR34773">
    <property type="entry name" value="FLAGELLAR SECRETION CHAPERONE FLIS"/>
    <property type="match status" value="1"/>
</dbReference>
<organism evidence="6 7">
    <name type="scientific">Sphingomonas natans</name>
    <dbReference type="NCBI Taxonomy" id="3063330"/>
    <lineage>
        <taxon>Bacteria</taxon>
        <taxon>Pseudomonadati</taxon>
        <taxon>Pseudomonadota</taxon>
        <taxon>Alphaproteobacteria</taxon>
        <taxon>Sphingomonadales</taxon>
        <taxon>Sphingomonadaceae</taxon>
        <taxon>Sphingomonas</taxon>
    </lineage>
</organism>
<evidence type="ECO:0000313" key="7">
    <source>
        <dbReference type="Proteomes" id="UP001169764"/>
    </source>
</evidence>
<keyword evidence="6" id="KW-0282">Flagellum</keyword>
<dbReference type="Proteomes" id="UP001169764">
    <property type="component" value="Unassembled WGS sequence"/>
</dbReference>
<dbReference type="PANTHER" id="PTHR34773:SF1">
    <property type="entry name" value="FLAGELLAR SECRETION CHAPERONE FLIS"/>
    <property type="match status" value="1"/>
</dbReference>
<evidence type="ECO:0000256" key="5">
    <source>
        <dbReference type="ARBA" id="ARBA00023186"/>
    </source>
</evidence>
<comment type="similarity">
    <text evidence="2">Belongs to the FliS family.</text>
</comment>
<dbReference type="InterPro" id="IPR036584">
    <property type="entry name" value="FliS_sf"/>
</dbReference>
<dbReference type="EMBL" id="JAUOTP010000008">
    <property type="protein sequence ID" value="MDO6415849.1"/>
    <property type="molecule type" value="Genomic_DNA"/>
</dbReference>
<evidence type="ECO:0000313" key="6">
    <source>
        <dbReference type="EMBL" id="MDO6415849.1"/>
    </source>
</evidence>
<reference evidence="6" key="1">
    <citation type="submission" date="2023-07" db="EMBL/GenBank/DDBJ databases">
        <authorList>
            <person name="Kim M."/>
        </authorList>
    </citation>
    <scope>NUCLEOTIDE SEQUENCE</scope>
    <source>
        <strain evidence="6">BIUV-7</strain>
    </source>
</reference>
<keyword evidence="5" id="KW-0143">Chaperone</keyword>
<accession>A0ABT8YC03</accession>
<sequence length="130" mass="13854">MFGAPSRYGAGTAARYRSVDVNARVEGASPHQLIVILFEELMKALDSLRAAEAAGDRGRSAPLQSRALSILHGLETGLDMDKGGEIALSLAKIYREARRLLNTSGPTRDAALEQARTMLAEVAGAWMSIG</sequence>
<comment type="caution">
    <text evidence="6">The sequence shown here is derived from an EMBL/GenBank/DDBJ whole genome shotgun (WGS) entry which is preliminary data.</text>
</comment>